<dbReference type="SUPFAM" id="SSF53795">
    <property type="entry name" value="PEP carboxykinase-like"/>
    <property type="match status" value="1"/>
</dbReference>
<comment type="caution">
    <text evidence="1">The sequence shown here is derived from an EMBL/GenBank/DDBJ whole genome shotgun (WGS) entry which is preliminary data.</text>
</comment>
<dbReference type="EMBL" id="MNUY01000070">
    <property type="protein sequence ID" value="OIO13056.1"/>
    <property type="molecule type" value="Genomic_DNA"/>
</dbReference>
<dbReference type="Gene3D" id="3.40.50.300">
    <property type="entry name" value="P-loop containing nucleotide triphosphate hydrolases"/>
    <property type="match status" value="1"/>
</dbReference>
<dbReference type="InterPro" id="IPR027417">
    <property type="entry name" value="P-loop_NTPase"/>
</dbReference>
<organism evidence="1 2">
    <name type="scientific">Candidatus Gottesmanbacteria bacterium CG1_02_37_22</name>
    <dbReference type="NCBI Taxonomy" id="1805209"/>
    <lineage>
        <taxon>Bacteria</taxon>
        <taxon>Candidatus Gottesmaniibacteriota</taxon>
    </lineage>
</organism>
<evidence type="ECO:0000313" key="1">
    <source>
        <dbReference type="EMBL" id="OIO13056.1"/>
    </source>
</evidence>
<accession>A0A1J4TN17</accession>
<dbReference type="Proteomes" id="UP000183120">
    <property type="component" value="Unassembled WGS sequence"/>
</dbReference>
<evidence type="ECO:0000313" key="2">
    <source>
        <dbReference type="Proteomes" id="UP000183120"/>
    </source>
</evidence>
<protein>
    <recommendedName>
        <fullName evidence="3">HPr kinase/phosphorylase C-terminal domain-containing protein</fullName>
    </recommendedName>
</protein>
<sequence length="266" mass="31109">MSLINLKIADFIISIKFSPTINENIPIEGIFNTLEQDIKYHFRDFITKEKVKKIDYTIEAFPFSPYLTHRKNRVFLFFFEENPTKIVTYQNISIHEMVIIVRYALLKLLSLNKGMFFHASASLVNNKAVLFLGSSGSGKSTIVTLLKNKHEIIADDTLILREDKSGLYFYQSPFYEKGLGVKSPRNKFLVNNIIFIKKSKQSNIKQITNKEKIIINLTHQLCLEKVFLNMLLQNLFLVVKKYNFFYYLEFPKNRAELLKLIRKSNS</sequence>
<gene>
    <name evidence="1" type="ORF">AUJ73_04495</name>
</gene>
<proteinExistence type="predicted"/>
<dbReference type="AlphaFoldDB" id="A0A1J4TN17"/>
<reference evidence="1 2" key="1">
    <citation type="journal article" date="2016" name="Environ. Microbiol.">
        <title>Genomic resolution of a cold subsurface aquifer community provides metabolic insights for novel microbes adapted to high CO concentrations.</title>
        <authorList>
            <person name="Probst A.J."/>
            <person name="Castelle C.J."/>
            <person name="Singh A."/>
            <person name="Brown C.T."/>
            <person name="Anantharaman K."/>
            <person name="Sharon I."/>
            <person name="Hug L.A."/>
            <person name="Burstein D."/>
            <person name="Emerson J.B."/>
            <person name="Thomas B.C."/>
            <person name="Banfield J.F."/>
        </authorList>
    </citation>
    <scope>NUCLEOTIDE SEQUENCE [LARGE SCALE GENOMIC DNA]</scope>
    <source>
        <strain evidence="1">CG1_02_37_22</strain>
    </source>
</reference>
<evidence type="ECO:0008006" key="3">
    <source>
        <dbReference type="Google" id="ProtNLM"/>
    </source>
</evidence>
<name>A0A1J4TN17_9BACT</name>